<dbReference type="STRING" id="1891671.SAMN06295885_3287"/>
<evidence type="ECO:0000256" key="13">
    <source>
        <dbReference type="ARBA" id="ARBA00022989"/>
    </source>
</evidence>
<protein>
    <recommendedName>
        <fullName evidence="16">Potassium-transporting ATPase ATP-binding subunit</fullName>
        <ecNumber evidence="16">7.2.2.6</ecNumber>
    </recommendedName>
    <alternativeName>
        <fullName evidence="16">ATP phosphohydrolase [potassium-transporting] B chain</fullName>
    </alternativeName>
    <alternativeName>
        <fullName evidence="16">Potassium-binding and translocating subunit B</fullName>
    </alternativeName>
    <alternativeName>
        <fullName evidence="16">Potassium-translocating ATPase B chain</fullName>
    </alternativeName>
</protein>
<keyword evidence="5 16" id="KW-0597">Phosphoprotein</keyword>
<feature type="binding site" evidence="16">
    <location>
        <position position="556"/>
    </location>
    <ligand>
        <name>Mg(2+)</name>
        <dbReference type="ChEBI" id="CHEBI:18420"/>
    </ligand>
</feature>
<name>A0A1X7PDT1_9MICO</name>
<dbReference type="InterPro" id="IPR036412">
    <property type="entry name" value="HAD-like_sf"/>
</dbReference>
<dbReference type="InterPro" id="IPR023299">
    <property type="entry name" value="ATPase_P-typ_cyto_dom_N"/>
</dbReference>
<dbReference type="InterPro" id="IPR044492">
    <property type="entry name" value="P_typ_ATPase_HD_dom"/>
</dbReference>
<evidence type="ECO:0000256" key="14">
    <source>
        <dbReference type="ARBA" id="ARBA00023065"/>
    </source>
</evidence>
<dbReference type="GO" id="GO:0000287">
    <property type="term" value="F:magnesium ion binding"/>
    <property type="evidence" value="ECO:0007669"/>
    <property type="project" value="UniProtKB-UniRule"/>
</dbReference>
<keyword evidence="8 16" id="KW-0547">Nucleotide-binding</keyword>
<dbReference type="InterPro" id="IPR023214">
    <property type="entry name" value="HAD_sf"/>
</dbReference>
<comment type="function">
    <text evidence="16">Part of the high-affinity ATP-driven potassium transport (or Kdp) system, which catalyzes the hydrolysis of ATP coupled with the electrogenic transport of potassium into the cytoplasm. This subunit is responsible for energy coupling to the transport system and for the release of the potassium ions to the cytoplasm.</text>
</comment>
<dbReference type="Gene3D" id="3.40.1110.10">
    <property type="entry name" value="Calcium-transporting ATPase, cytoplasmic domain N"/>
    <property type="match status" value="1"/>
</dbReference>
<dbReference type="InterPro" id="IPR018303">
    <property type="entry name" value="ATPase_P-typ_P_site"/>
</dbReference>
<dbReference type="NCBIfam" id="TIGR01494">
    <property type="entry name" value="ATPase_P-type"/>
    <property type="match status" value="2"/>
</dbReference>
<evidence type="ECO:0000256" key="4">
    <source>
        <dbReference type="ARBA" id="ARBA00022538"/>
    </source>
</evidence>
<dbReference type="GO" id="GO:0005886">
    <property type="term" value="C:plasma membrane"/>
    <property type="evidence" value="ECO:0007669"/>
    <property type="project" value="UniProtKB-SubCell"/>
</dbReference>
<dbReference type="InterPro" id="IPR059000">
    <property type="entry name" value="ATPase_P-type_domA"/>
</dbReference>
<evidence type="ECO:0000256" key="8">
    <source>
        <dbReference type="ARBA" id="ARBA00022741"/>
    </source>
</evidence>
<evidence type="ECO:0000256" key="10">
    <source>
        <dbReference type="ARBA" id="ARBA00022842"/>
    </source>
</evidence>
<keyword evidence="6 16" id="KW-0812">Transmembrane</keyword>
<dbReference type="PRINTS" id="PR00119">
    <property type="entry name" value="CATATPASE"/>
</dbReference>
<keyword evidence="4 16" id="KW-0633">Potassium transport</keyword>
<dbReference type="Proteomes" id="UP000193711">
    <property type="component" value="Unassembled WGS sequence"/>
</dbReference>
<keyword evidence="7 16" id="KW-0479">Metal-binding</keyword>
<dbReference type="PANTHER" id="PTHR43743:SF1">
    <property type="entry name" value="POTASSIUM-TRANSPORTING ATPASE ATP-BINDING SUBUNIT"/>
    <property type="match status" value="1"/>
</dbReference>
<feature type="binding site" evidence="16">
    <location>
        <begin position="403"/>
        <end position="410"/>
    </location>
    <ligand>
        <name>ATP</name>
        <dbReference type="ChEBI" id="CHEBI:30616"/>
    </ligand>
</feature>
<proteinExistence type="inferred from homology"/>
<feature type="binding site" evidence="16">
    <location>
        <position position="373"/>
    </location>
    <ligand>
        <name>ATP</name>
        <dbReference type="ChEBI" id="CHEBI:30616"/>
    </ligand>
</feature>
<dbReference type="OrthoDB" id="7059309at2"/>
<dbReference type="SUPFAM" id="SSF81653">
    <property type="entry name" value="Calcium ATPase, transduction domain A"/>
    <property type="match status" value="1"/>
</dbReference>
<evidence type="ECO:0000256" key="12">
    <source>
        <dbReference type="ARBA" id="ARBA00022967"/>
    </source>
</evidence>
<feature type="region of interest" description="Disordered" evidence="17">
    <location>
        <begin position="1"/>
        <end position="22"/>
    </location>
</feature>
<dbReference type="InterPro" id="IPR023298">
    <property type="entry name" value="ATPase_P-typ_TM_dom_sf"/>
</dbReference>
<dbReference type="InterPro" id="IPR006391">
    <property type="entry name" value="P-type_ATPase_bsu_IA"/>
</dbReference>
<dbReference type="SUPFAM" id="SSF81665">
    <property type="entry name" value="Calcium ATPase, transmembrane domain M"/>
    <property type="match status" value="1"/>
</dbReference>
<feature type="transmembrane region" description="Helical" evidence="16">
    <location>
        <begin position="688"/>
        <end position="713"/>
    </location>
</feature>
<keyword evidence="14 16" id="KW-0406">Ion transport</keyword>
<evidence type="ECO:0000256" key="3">
    <source>
        <dbReference type="ARBA" id="ARBA00022475"/>
    </source>
</evidence>
<comment type="similarity">
    <text evidence="16">Belongs to the cation transport ATPase (P-type) (TC 3.A.3) family. Type IA subfamily.</text>
</comment>
<keyword evidence="12 16" id="KW-1278">Translocase</keyword>
<feature type="binding site" evidence="16">
    <location>
        <position position="377"/>
    </location>
    <ligand>
        <name>ATP</name>
        <dbReference type="ChEBI" id="CHEBI:30616"/>
    </ligand>
</feature>
<evidence type="ECO:0000313" key="19">
    <source>
        <dbReference type="EMBL" id="SMH49351.1"/>
    </source>
</evidence>
<evidence type="ECO:0000256" key="16">
    <source>
        <dbReference type="HAMAP-Rule" id="MF_00285"/>
    </source>
</evidence>
<accession>A0A1X7PDT1</accession>
<dbReference type="NCBIfam" id="TIGR01497">
    <property type="entry name" value="kdpB"/>
    <property type="match status" value="1"/>
</dbReference>
<comment type="catalytic activity">
    <reaction evidence="16">
        <text>K(+)(out) + ATP + H2O = K(+)(in) + ADP + phosphate + H(+)</text>
        <dbReference type="Rhea" id="RHEA:16777"/>
        <dbReference type="ChEBI" id="CHEBI:15377"/>
        <dbReference type="ChEBI" id="CHEBI:15378"/>
        <dbReference type="ChEBI" id="CHEBI:29103"/>
        <dbReference type="ChEBI" id="CHEBI:30616"/>
        <dbReference type="ChEBI" id="CHEBI:43474"/>
        <dbReference type="ChEBI" id="CHEBI:456216"/>
        <dbReference type="EC" id="7.2.2.6"/>
    </reaction>
</comment>
<feature type="binding site" evidence="16">
    <location>
        <position position="552"/>
    </location>
    <ligand>
        <name>Mg(2+)</name>
        <dbReference type="ChEBI" id="CHEBI:18420"/>
    </ligand>
</feature>
<evidence type="ECO:0000256" key="9">
    <source>
        <dbReference type="ARBA" id="ARBA00022840"/>
    </source>
</evidence>
<comment type="subunit">
    <text evidence="16">The system is composed of three essential subunits: KdpA, KdpB and KdpC.</text>
</comment>
<feature type="active site" description="4-aspartylphosphate intermediate" evidence="16">
    <location>
        <position position="336"/>
    </location>
</feature>
<dbReference type="RefSeq" id="WP_085477673.1">
    <property type="nucleotide sequence ID" value="NZ_FXBM01000003.1"/>
</dbReference>
<feature type="transmembrane region" description="Helical" evidence="16">
    <location>
        <begin position="248"/>
        <end position="271"/>
    </location>
</feature>
<keyword evidence="9 16" id="KW-0067">ATP-binding</keyword>
<comment type="subcellular location">
    <subcellularLocation>
        <location evidence="1 16">Cell membrane</location>
        <topology evidence="1 16">Multi-pass membrane protein</topology>
    </subcellularLocation>
</comment>
<dbReference type="GO" id="GO:0016887">
    <property type="term" value="F:ATP hydrolysis activity"/>
    <property type="evidence" value="ECO:0007669"/>
    <property type="project" value="InterPro"/>
</dbReference>
<dbReference type="SFLD" id="SFLDS00003">
    <property type="entry name" value="Haloacid_Dehalogenase"/>
    <property type="match status" value="1"/>
</dbReference>
<dbReference type="SFLD" id="SFLDG00002">
    <property type="entry name" value="C1.7:_P-type_atpase_like"/>
    <property type="match status" value="1"/>
</dbReference>
<dbReference type="GO" id="GO:0005524">
    <property type="term" value="F:ATP binding"/>
    <property type="evidence" value="ECO:0007669"/>
    <property type="project" value="UniProtKB-UniRule"/>
</dbReference>
<feature type="transmembrane region" description="Helical" evidence="16">
    <location>
        <begin position="648"/>
        <end position="668"/>
    </location>
</feature>
<keyword evidence="11 16" id="KW-0630">Potassium</keyword>
<keyword evidence="13 16" id="KW-1133">Transmembrane helix</keyword>
<dbReference type="EC" id="7.2.2.6" evidence="16"/>
<feature type="transmembrane region" description="Helical" evidence="16">
    <location>
        <begin position="283"/>
        <end position="306"/>
    </location>
</feature>
<dbReference type="PROSITE" id="PS00154">
    <property type="entry name" value="ATPASE_E1_E2"/>
    <property type="match status" value="1"/>
</dbReference>
<dbReference type="InterPro" id="IPR001757">
    <property type="entry name" value="P_typ_ATPase"/>
</dbReference>
<evidence type="ECO:0000256" key="5">
    <source>
        <dbReference type="ARBA" id="ARBA00022553"/>
    </source>
</evidence>
<dbReference type="GO" id="GO:0008556">
    <property type="term" value="F:P-type potassium transmembrane transporter activity"/>
    <property type="evidence" value="ECO:0007669"/>
    <property type="project" value="UniProtKB-UniRule"/>
</dbReference>
<dbReference type="FunFam" id="2.70.150.10:FF:000033">
    <property type="entry name" value="Potassium-transporting ATPase ATP-binding subunit"/>
    <property type="match status" value="1"/>
</dbReference>
<evidence type="ECO:0000256" key="17">
    <source>
        <dbReference type="SAM" id="MobiDB-lite"/>
    </source>
</evidence>
<organism evidence="19 20">
    <name type="scientific">Rathayibacter oskolensis</name>
    <dbReference type="NCBI Taxonomy" id="1891671"/>
    <lineage>
        <taxon>Bacteria</taxon>
        <taxon>Bacillati</taxon>
        <taxon>Actinomycetota</taxon>
        <taxon>Actinomycetes</taxon>
        <taxon>Micrococcales</taxon>
        <taxon>Microbacteriaceae</taxon>
        <taxon>Rathayibacter</taxon>
    </lineage>
</organism>
<keyword evidence="2 16" id="KW-0813">Transport</keyword>
<keyword evidence="10 16" id="KW-0460">Magnesium</keyword>
<dbReference type="CDD" id="cd02078">
    <property type="entry name" value="P-type_ATPase_K"/>
    <property type="match status" value="1"/>
</dbReference>
<evidence type="ECO:0000256" key="6">
    <source>
        <dbReference type="ARBA" id="ARBA00022692"/>
    </source>
</evidence>
<dbReference type="Gene3D" id="3.40.50.1000">
    <property type="entry name" value="HAD superfamily/HAD-like"/>
    <property type="match status" value="1"/>
</dbReference>
<feature type="transmembrane region" description="Helical" evidence="16">
    <location>
        <begin position="621"/>
        <end position="642"/>
    </location>
</feature>
<reference evidence="20" key="1">
    <citation type="submission" date="2017-04" db="EMBL/GenBank/DDBJ databases">
        <authorList>
            <person name="Varghese N."/>
            <person name="Submissions S."/>
        </authorList>
    </citation>
    <scope>NUCLEOTIDE SEQUENCE [LARGE SCALE GENOMIC DNA]</scope>
    <source>
        <strain evidence="20">VKM Ac-2121</strain>
    </source>
</reference>
<dbReference type="Pfam" id="PF00122">
    <property type="entry name" value="E1-E2_ATPase"/>
    <property type="match status" value="1"/>
</dbReference>
<evidence type="ECO:0000256" key="1">
    <source>
        <dbReference type="ARBA" id="ARBA00004651"/>
    </source>
</evidence>
<feature type="binding site" evidence="16">
    <location>
        <position position="422"/>
    </location>
    <ligand>
        <name>ATP</name>
        <dbReference type="ChEBI" id="CHEBI:30616"/>
    </ligand>
</feature>
<dbReference type="EMBL" id="FXBM01000003">
    <property type="protein sequence ID" value="SMH49351.1"/>
    <property type="molecule type" value="Genomic_DNA"/>
</dbReference>
<feature type="transmembrane region" description="Helical" evidence="16">
    <location>
        <begin position="49"/>
        <end position="67"/>
    </location>
</feature>
<dbReference type="InterPro" id="IPR008250">
    <property type="entry name" value="ATPase_P-typ_transduc_dom_A_sf"/>
</dbReference>
<evidence type="ECO:0000256" key="7">
    <source>
        <dbReference type="ARBA" id="ARBA00022723"/>
    </source>
</evidence>
<dbReference type="HAMAP" id="MF_00285">
    <property type="entry name" value="KdpB"/>
    <property type="match status" value="1"/>
</dbReference>
<gene>
    <name evidence="16" type="primary">kdpB</name>
    <name evidence="19" type="ORF">SAMN06295885_3287</name>
</gene>
<evidence type="ECO:0000259" key="18">
    <source>
        <dbReference type="Pfam" id="PF00122"/>
    </source>
</evidence>
<dbReference type="Gene3D" id="2.70.150.10">
    <property type="entry name" value="Calcium-transporting ATPase, cytoplasmic transduction domain A"/>
    <property type="match status" value="1"/>
</dbReference>
<dbReference type="AlphaFoldDB" id="A0A1X7PDT1"/>
<dbReference type="Pfam" id="PF00702">
    <property type="entry name" value="Hydrolase"/>
    <property type="match status" value="1"/>
</dbReference>
<keyword evidence="3 16" id="KW-1003">Cell membrane</keyword>
<dbReference type="PANTHER" id="PTHR43743">
    <property type="entry name" value="POTASSIUM-TRANSPORTING ATPASE ATP-BINDING SUBUNIT"/>
    <property type="match status" value="1"/>
</dbReference>
<dbReference type="SFLD" id="SFLDF00027">
    <property type="entry name" value="p-type_atpase"/>
    <property type="match status" value="1"/>
</dbReference>
<feature type="transmembrane region" description="Helical" evidence="16">
    <location>
        <begin position="87"/>
        <end position="105"/>
    </location>
</feature>
<keyword evidence="20" id="KW-1185">Reference proteome</keyword>
<dbReference type="SUPFAM" id="SSF56784">
    <property type="entry name" value="HAD-like"/>
    <property type="match status" value="1"/>
</dbReference>
<evidence type="ECO:0000313" key="20">
    <source>
        <dbReference type="Proteomes" id="UP000193711"/>
    </source>
</evidence>
<feature type="domain" description="P-type ATPase A" evidence="18">
    <location>
        <begin position="146"/>
        <end position="237"/>
    </location>
</feature>
<evidence type="ECO:0000256" key="2">
    <source>
        <dbReference type="ARBA" id="ARBA00022448"/>
    </source>
</evidence>
<keyword evidence="15 16" id="KW-0472">Membrane</keyword>
<evidence type="ECO:0000256" key="11">
    <source>
        <dbReference type="ARBA" id="ARBA00022958"/>
    </source>
</evidence>
<evidence type="ECO:0000256" key="15">
    <source>
        <dbReference type="ARBA" id="ARBA00023136"/>
    </source>
</evidence>
<sequence length="716" mass="74215">MTTTLDKPASSPDREKTPKRGGSAFSVEQILAALPGAFRKLDPRLMVKNPVMFLVEVGAALTTLLAIAEPFVGGAQESGGAPVPGSFTWGIAIWLWLTVVFANLAESVAEGRGKAQADSLRKTRTSTMARRLLEYRAGDGAATHAQIREVSSSDLQLGDHVVVEAGDLIPGDGDIVWGIASVDESAITGESAPVVRESGGDRSAVTGGTRVLSDRIIVRITSKPGETFVDRMIGLVEGASRQKTPNEIALNILLASLSIVFVVVTLTLNPIASYAAAPVSVPVLVALLVCLIPTTIGALLSAIGIAGMDRLVQRNVLAMSGRAVEAAGDVTTLLLDKTGTITYGNRRATAFLTLDGVREADLSDAAASSSLSDPTPEGKSIVDLAVASGRAVAEPGHAVVVPFTAQTRMSGLDLPDGTSIRKGAGSAVRAWVEEEGPLAGPVADQLAEIVDTVSESGGTPLVVAVKDASGARILGVVHLKDVVKEGLAERFADLRAMGIRTVMITGDNPLTAKAIAAEAGVDDYLAEATPEQKLDYIRKEQEGGNLVAMTGDGTNDAPALAQADVGVAMNTGTSAAKEAGNMVDLDSDPTKLIDIVRIGKQLLITRGALTTFSIANDVAKYFAIIPAMFAGVFPGLALLNIMQLHSPASAILSAIIFNALVIIVLIPLALRGVAYRALSASKVLSRNLLVYGLGGVIAPFIGIKIIDLVVSLIPGF</sequence>